<name>A0A370HY97_9HYPH</name>
<evidence type="ECO:0000256" key="4">
    <source>
        <dbReference type="ARBA" id="ARBA00022989"/>
    </source>
</evidence>
<dbReference type="AlphaFoldDB" id="A0A370HY97"/>
<protein>
    <submittedName>
        <fullName evidence="7">Energy-coupling factor transport system permease protein</fullName>
    </submittedName>
</protein>
<accession>A0A370HY97</accession>
<dbReference type="Proteomes" id="UP000254925">
    <property type="component" value="Unassembled WGS sequence"/>
</dbReference>
<keyword evidence="3 6" id="KW-0812">Transmembrane</keyword>
<keyword evidence="8" id="KW-1185">Reference proteome</keyword>
<dbReference type="Pfam" id="PF02361">
    <property type="entry name" value="CbiQ"/>
    <property type="match status" value="1"/>
</dbReference>
<proteinExistence type="inferred from homology"/>
<evidence type="ECO:0000256" key="5">
    <source>
        <dbReference type="ARBA" id="ARBA00023136"/>
    </source>
</evidence>
<feature type="transmembrane region" description="Helical" evidence="6">
    <location>
        <begin position="94"/>
        <end position="116"/>
    </location>
</feature>
<dbReference type="CDD" id="cd16914">
    <property type="entry name" value="EcfT"/>
    <property type="match status" value="1"/>
</dbReference>
<organism evidence="7 8">
    <name type="scientific">Microvirga subterranea</name>
    <dbReference type="NCBI Taxonomy" id="186651"/>
    <lineage>
        <taxon>Bacteria</taxon>
        <taxon>Pseudomonadati</taxon>
        <taxon>Pseudomonadota</taxon>
        <taxon>Alphaproteobacteria</taxon>
        <taxon>Hyphomicrobiales</taxon>
        <taxon>Methylobacteriaceae</taxon>
        <taxon>Microvirga</taxon>
    </lineage>
</organism>
<reference evidence="7 8" key="1">
    <citation type="submission" date="2018-07" db="EMBL/GenBank/DDBJ databases">
        <title>Genomic Encyclopedia of Type Strains, Phase IV (KMG-IV): sequencing the most valuable type-strain genomes for metagenomic binning, comparative biology and taxonomic classification.</title>
        <authorList>
            <person name="Goeker M."/>
        </authorList>
    </citation>
    <scope>NUCLEOTIDE SEQUENCE [LARGE SCALE GENOMIC DNA]</scope>
    <source>
        <strain evidence="7 8">DSM 14364</strain>
    </source>
</reference>
<evidence type="ECO:0000256" key="2">
    <source>
        <dbReference type="ARBA" id="ARBA00008564"/>
    </source>
</evidence>
<comment type="subcellular location">
    <subcellularLocation>
        <location evidence="1">Membrane</location>
        <topology evidence="1">Multi-pass membrane protein</topology>
    </subcellularLocation>
</comment>
<evidence type="ECO:0000256" key="1">
    <source>
        <dbReference type="ARBA" id="ARBA00004141"/>
    </source>
</evidence>
<feature type="transmembrane region" description="Helical" evidence="6">
    <location>
        <begin position="12"/>
        <end position="44"/>
    </location>
</feature>
<evidence type="ECO:0000313" key="7">
    <source>
        <dbReference type="EMBL" id="RDI61944.1"/>
    </source>
</evidence>
<dbReference type="OrthoDB" id="92887at2"/>
<feature type="transmembrane region" description="Helical" evidence="6">
    <location>
        <begin position="173"/>
        <end position="191"/>
    </location>
</feature>
<comment type="caution">
    <text evidence="7">The sequence shown here is derived from an EMBL/GenBank/DDBJ whole genome shotgun (WGS) entry which is preliminary data.</text>
</comment>
<evidence type="ECO:0000313" key="8">
    <source>
        <dbReference type="Proteomes" id="UP000254925"/>
    </source>
</evidence>
<dbReference type="InterPro" id="IPR003339">
    <property type="entry name" value="ABC/ECF_trnsptr_transmembrane"/>
</dbReference>
<keyword evidence="4 6" id="KW-1133">Transmembrane helix</keyword>
<sequence length="246" mass="26070">MLKALNPLSKLVACAVWLAASILVFDARFQIALIVVIAAVLVALNRTSPLLLLALMVPFCLFGMGFLTTSLLFRQESEFASRMAGEALFSTSALSAGLTLFLRALACGMISAFFTLTTDPGAFIRALMVHARLPPRIGYSLFAALQLVPDLASEAQQMRFARAMKAGRRLRRVPGPGEIVGLVIPLLAFAVRRAGRTAIALEARGLSPRGPRTVMNAPGFAGADVIFLVAALGVLGLCAAAVLAFR</sequence>
<dbReference type="RefSeq" id="WP_114768110.1">
    <property type="nucleotide sequence ID" value="NZ_QQBB01000001.1"/>
</dbReference>
<evidence type="ECO:0000256" key="3">
    <source>
        <dbReference type="ARBA" id="ARBA00022692"/>
    </source>
</evidence>
<dbReference type="EMBL" id="QQBB01000001">
    <property type="protein sequence ID" value="RDI61944.1"/>
    <property type="molecule type" value="Genomic_DNA"/>
</dbReference>
<comment type="similarity">
    <text evidence="2">Belongs to the CbiQ family.</text>
</comment>
<evidence type="ECO:0000256" key="6">
    <source>
        <dbReference type="SAM" id="Phobius"/>
    </source>
</evidence>
<keyword evidence="5 6" id="KW-0472">Membrane</keyword>
<feature type="transmembrane region" description="Helical" evidence="6">
    <location>
        <begin position="225"/>
        <end position="245"/>
    </location>
</feature>
<dbReference type="GO" id="GO:0005886">
    <property type="term" value="C:plasma membrane"/>
    <property type="evidence" value="ECO:0007669"/>
    <property type="project" value="UniProtKB-ARBA"/>
</dbReference>
<feature type="transmembrane region" description="Helical" evidence="6">
    <location>
        <begin position="50"/>
        <end position="73"/>
    </location>
</feature>
<gene>
    <name evidence="7" type="ORF">DES45_101202</name>
</gene>